<sequence length="162" mass="18942">MDKHNPQLLILPEDKANCQIANGFFLNLNIKSRSFRVLPIAGGWTKVLKKFKTDHLDKMRRCPDRKMVFLIDFDENKERLDRIKKEIPQDLIDSVFVLGVWSEPEKLKKKTGKDFETIGKALAEGCPISRNELWSDELLQHNETELDRMIPLVKSFLFEKTE</sequence>
<dbReference type="AlphaFoldDB" id="A0A521FYL7"/>
<gene>
    <name evidence="1" type="ORF">CDV28_1645</name>
</gene>
<evidence type="ECO:0000313" key="2">
    <source>
        <dbReference type="Proteomes" id="UP000316238"/>
    </source>
</evidence>
<name>A0A521FYL7_9BACT</name>
<keyword evidence="2" id="KW-1185">Reference proteome</keyword>
<protein>
    <submittedName>
        <fullName evidence="1">Uncharacterized protein</fullName>
    </submittedName>
</protein>
<comment type="caution">
    <text evidence="1">The sequence shown here is derived from an EMBL/GenBank/DDBJ whole genome shotgun (WGS) entry which is preliminary data.</text>
</comment>
<reference evidence="1" key="1">
    <citation type="submission" date="2017-07" db="EMBL/GenBank/DDBJ databases">
        <title>The cable genome - Insights into the physiology and evolution of filamentous bacteria capable of sulfide oxidation via long distance electron transfer.</title>
        <authorList>
            <person name="Thorup C."/>
            <person name="Bjerg J.T."/>
            <person name="Schreiber L."/>
            <person name="Nielsen L.P."/>
            <person name="Kjeldsen K.U."/>
            <person name="Boesen T."/>
            <person name="Boggild A."/>
            <person name="Meysman F."/>
            <person name="Geelhoed J."/>
            <person name="Schramm A."/>
        </authorList>
    </citation>
    <scope>NUCLEOTIDE SEQUENCE [LARGE SCALE GENOMIC DNA]</scope>
    <source>
        <strain evidence="1">GS</strain>
    </source>
</reference>
<dbReference type="Proteomes" id="UP000316238">
    <property type="component" value="Unassembled WGS sequence"/>
</dbReference>
<dbReference type="EMBL" id="NQJD01000064">
    <property type="protein sequence ID" value="TAA73741.1"/>
    <property type="molecule type" value="Genomic_DNA"/>
</dbReference>
<organism evidence="1 2">
    <name type="scientific">Candidatus Electronema aureum</name>
    <dbReference type="NCBI Taxonomy" id="2005002"/>
    <lineage>
        <taxon>Bacteria</taxon>
        <taxon>Pseudomonadati</taxon>
        <taxon>Thermodesulfobacteriota</taxon>
        <taxon>Desulfobulbia</taxon>
        <taxon>Desulfobulbales</taxon>
        <taxon>Desulfobulbaceae</taxon>
        <taxon>Candidatus Electronema</taxon>
    </lineage>
</organism>
<proteinExistence type="predicted"/>
<evidence type="ECO:0000313" key="1">
    <source>
        <dbReference type="EMBL" id="TAA73741.1"/>
    </source>
</evidence>
<accession>A0A521FYL7</accession>